<evidence type="ECO:0000313" key="3">
    <source>
        <dbReference type="Proteomes" id="UP001154282"/>
    </source>
</evidence>
<protein>
    <submittedName>
        <fullName evidence="2">Uncharacterized protein</fullName>
    </submittedName>
</protein>
<comment type="caution">
    <text evidence="2">The sequence shown here is derived from an EMBL/GenBank/DDBJ whole genome shotgun (WGS) entry which is preliminary data.</text>
</comment>
<feature type="compositionally biased region" description="Basic and acidic residues" evidence="1">
    <location>
        <begin position="60"/>
        <end position="80"/>
    </location>
</feature>
<organism evidence="2 3">
    <name type="scientific">Linum tenue</name>
    <dbReference type="NCBI Taxonomy" id="586396"/>
    <lineage>
        <taxon>Eukaryota</taxon>
        <taxon>Viridiplantae</taxon>
        <taxon>Streptophyta</taxon>
        <taxon>Embryophyta</taxon>
        <taxon>Tracheophyta</taxon>
        <taxon>Spermatophyta</taxon>
        <taxon>Magnoliopsida</taxon>
        <taxon>eudicotyledons</taxon>
        <taxon>Gunneridae</taxon>
        <taxon>Pentapetalae</taxon>
        <taxon>rosids</taxon>
        <taxon>fabids</taxon>
        <taxon>Malpighiales</taxon>
        <taxon>Linaceae</taxon>
        <taxon>Linum</taxon>
    </lineage>
</organism>
<feature type="region of interest" description="Disordered" evidence="1">
    <location>
        <begin position="164"/>
        <end position="188"/>
    </location>
</feature>
<feature type="region of interest" description="Disordered" evidence="1">
    <location>
        <begin position="1"/>
        <end position="149"/>
    </location>
</feature>
<feature type="compositionally biased region" description="Pro residues" evidence="1">
    <location>
        <begin position="179"/>
        <end position="188"/>
    </location>
</feature>
<evidence type="ECO:0000256" key="1">
    <source>
        <dbReference type="SAM" id="MobiDB-lite"/>
    </source>
</evidence>
<feature type="compositionally biased region" description="Basic and acidic residues" evidence="1">
    <location>
        <begin position="1"/>
        <end position="17"/>
    </location>
</feature>
<dbReference type="Proteomes" id="UP001154282">
    <property type="component" value="Unassembled WGS sequence"/>
</dbReference>
<keyword evidence="3" id="KW-1185">Reference proteome</keyword>
<dbReference type="AlphaFoldDB" id="A0AAV0JGD0"/>
<gene>
    <name evidence="2" type="ORF">LITE_LOCUS13806</name>
</gene>
<accession>A0AAV0JGD0</accession>
<name>A0AAV0JGD0_9ROSI</name>
<feature type="compositionally biased region" description="Low complexity" evidence="1">
    <location>
        <begin position="81"/>
        <end position="114"/>
    </location>
</feature>
<sequence length="188" mass="20452">MGEVRRRDQGSREEEPRVAGNIRHGGGSRPRLRRRRPGVPRGQGQDQFPFPRRRFVHFSHSHEQQEGYRRRGESFRRRVGQEQQSEPQPEQHGGVVQQGSSGAGDDADGLVASSRSESGAHGWRQLRRRPFPVSADGAAAGGGCESPSASRVLLRCDDEECAVPADDVRSPATATAISPAPPSPPGHV</sequence>
<proteinExistence type="predicted"/>
<evidence type="ECO:0000313" key="2">
    <source>
        <dbReference type="EMBL" id="CAI0408060.1"/>
    </source>
</evidence>
<reference evidence="2" key="1">
    <citation type="submission" date="2022-08" db="EMBL/GenBank/DDBJ databases">
        <authorList>
            <person name="Gutierrez-Valencia J."/>
        </authorList>
    </citation>
    <scope>NUCLEOTIDE SEQUENCE</scope>
</reference>
<dbReference type="EMBL" id="CAMGYJ010000004">
    <property type="protein sequence ID" value="CAI0408060.1"/>
    <property type="molecule type" value="Genomic_DNA"/>
</dbReference>